<keyword evidence="1" id="KW-0812">Transmembrane</keyword>
<dbReference type="Proteomes" id="UP001213000">
    <property type="component" value="Unassembled WGS sequence"/>
</dbReference>
<feature type="transmembrane region" description="Helical" evidence="1">
    <location>
        <begin position="52"/>
        <end position="73"/>
    </location>
</feature>
<keyword evidence="1" id="KW-1133">Transmembrane helix</keyword>
<dbReference type="AlphaFoldDB" id="A0AAD5VYA2"/>
<feature type="transmembrane region" description="Helical" evidence="1">
    <location>
        <begin position="394"/>
        <end position="414"/>
    </location>
</feature>
<sequence length="461" mass="50643">MVGSQFARSSFCMNILINVHTAIFITTRLLLHKRTITTSLGERKHTRKHIRLISIVLQSAVLNVPTTIAAVVVPGNTLGGILSPIAATLQGLRINDENQLRTATAQTMSMEKYRQGHAVNNYVAWSSFVVIFAAQDGWLRCRLTPVTCLHRSPGSGNSTSWQSSVIVHRGSIMVEVSRDDITDSIRMSIGVTVVILLDGALFSLGLLCIFLLRSGTTRLVVDFIASQYSYLLALYPVHATAMQIVLEYFAHAIPLILGIVTDALLVWRCYRVQKVLGCSRGAKSNIFWIIPLFLWFSMLVTGISAIGFIKTQPIMMANLASASLASNVAINLYTTIFIITRLLQHKHTEIANLGDRARTRQHHKLISIVLQSAAFNVPATITALVGIISRQHTLASMLSPIAVTCQSLSAVLIIHQVVSKRAIDAQKEQRIWRSRPGASEGGKLTTFSVEFTDNMGTSQIT</sequence>
<feature type="transmembrane region" description="Helical" evidence="1">
    <location>
        <begin position="219"/>
        <end position="236"/>
    </location>
</feature>
<evidence type="ECO:0000313" key="3">
    <source>
        <dbReference type="Proteomes" id="UP001213000"/>
    </source>
</evidence>
<gene>
    <name evidence="2" type="ORF">NP233_g3945</name>
</gene>
<feature type="transmembrane region" description="Helical" evidence="1">
    <location>
        <begin position="248"/>
        <end position="267"/>
    </location>
</feature>
<dbReference type="EMBL" id="JANIEX010000200">
    <property type="protein sequence ID" value="KAJ3571147.1"/>
    <property type="molecule type" value="Genomic_DNA"/>
</dbReference>
<evidence type="ECO:0000256" key="1">
    <source>
        <dbReference type="SAM" id="Phobius"/>
    </source>
</evidence>
<feature type="transmembrane region" description="Helical" evidence="1">
    <location>
        <begin position="6"/>
        <end position="31"/>
    </location>
</feature>
<feature type="transmembrane region" description="Helical" evidence="1">
    <location>
        <begin position="321"/>
        <end position="344"/>
    </location>
</feature>
<feature type="transmembrane region" description="Helical" evidence="1">
    <location>
        <begin position="187"/>
        <end position="212"/>
    </location>
</feature>
<reference evidence="2" key="1">
    <citation type="submission" date="2022-07" db="EMBL/GenBank/DDBJ databases">
        <title>Genome Sequence of Leucocoprinus birnbaumii.</title>
        <authorList>
            <person name="Buettner E."/>
        </authorList>
    </citation>
    <scope>NUCLEOTIDE SEQUENCE</scope>
    <source>
        <strain evidence="2">VT141</strain>
    </source>
</reference>
<accession>A0AAD5VYA2</accession>
<organism evidence="2 3">
    <name type="scientific">Leucocoprinus birnbaumii</name>
    <dbReference type="NCBI Taxonomy" id="56174"/>
    <lineage>
        <taxon>Eukaryota</taxon>
        <taxon>Fungi</taxon>
        <taxon>Dikarya</taxon>
        <taxon>Basidiomycota</taxon>
        <taxon>Agaricomycotina</taxon>
        <taxon>Agaricomycetes</taxon>
        <taxon>Agaricomycetidae</taxon>
        <taxon>Agaricales</taxon>
        <taxon>Agaricineae</taxon>
        <taxon>Agaricaceae</taxon>
        <taxon>Leucocoprinus</taxon>
    </lineage>
</organism>
<name>A0AAD5VYA2_9AGAR</name>
<keyword evidence="3" id="KW-1185">Reference proteome</keyword>
<feature type="transmembrane region" description="Helical" evidence="1">
    <location>
        <begin position="365"/>
        <end position="388"/>
    </location>
</feature>
<evidence type="ECO:0000313" key="2">
    <source>
        <dbReference type="EMBL" id="KAJ3571147.1"/>
    </source>
</evidence>
<keyword evidence="1" id="KW-0472">Membrane</keyword>
<feature type="transmembrane region" description="Helical" evidence="1">
    <location>
        <begin position="287"/>
        <end position="309"/>
    </location>
</feature>
<protein>
    <submittedName>
        <fullName evidence="2">Uncharacterized protein</fullName>
    </submittedName>
</protein>
<comment type="caution">
    <text evidence="2">The sequence shown here is derived from an EMBL/GenBank/DDBJ whole genome shotgun (WGS) entry which is preliminary data.</text>
</comment>
<proteinExistence type="predicted"/>